<keyword evidence="6" id="KW-0378">Hydrolase</keyword>
<evidence type="ECO:0000256" key="2">
    <source>
        <dbReference type="ARBA" id="ARBA00007074"/>
    </source>
</evidence>
<dbReference type="InterPro" id="IPR051794">
    <property type="entry name" value="PG_Endopeptidase_C40"/>
</dbReference>
<feature type="compositionally biased region" description="Pro residues" evidence="9">
    <location>
        <begin position="337"/>
        <end position="347"/>
    </location>
</feature>
<dbReference type="PANTHER" id="PTHR47359">
    <property type="entry name" value="PEPTIDOGLYCAN DL-ENDOPEPTIDASE CWLO"/>
    <property type="match status" value="1"/>
</dbReference>
<dbReference type="InterPro" id="IPR000064">
    <property type="entry name" value="NLP_P60_dom"/>
</dbReference>
<evidence type="ECO:0000313" key="11">
    <source>
        <dbReference type="EMBL" id="MFF5287943.1"/>
    </source>
</evidence>
<evidence type="ECO:0000256" key="5">
    <source>
        <dbReference type="ARBA" id="ARBA00022729"/>
    </source>
</evidence>
<dbReference type="Pfam" id="PF18896">
    <property type="entry name" value="SLT_3"/>
    <property type="match status" value="1"/>
</dbReference>
<accession>A0ABW6W461</accession>
<dbReference type="RefSeq" id="WP_020516451.1">
    <property type="nucleotide sequence ID" value="NZ_JBIAZU010000001.1"/>
</dbReference>
<keyword evidence="7" id="KW-0788">Thiol protease</keyword>
<comment type="caution">
    <text evidence="11">The sequence shown here is derived from an EMBL/GenBank/DDBJ whole genome shotgun (WGS) entry which is preliminary data.</text>
</comment>
<dbReference type="SUPFAM" id="SSF53955">
    <property type="entry name" value="Lysozyme-like"/>
    <property type="match status" value="1"/>
</dbReference>
<feature type="compositionally biased region" description="Polar residues" evidence="9">
    <location>
        <begin position="493"/>
        <end position="519"/>
    </location>
</feature>
<evidence type="ECO:0000256" key="1">
    <source>
        <dbReference type="ARBA" id="ARBA00004613"/>
    </source>
</evidence>
<gene>
    <name evidence="11" type="ORF">ACFY35_00795</name>
</gene>
<dbReference type="InterPro" id="IPR043992">
    <property type="entry name" value="SLT_3"/>
</dbReference>
<dbReference type="Pfam" id="PF18884">
    <property type="entry name" value="TSP3_bac"/>
    <property type="match status" value="3"/>
</dbReference>
<dbReference type="InterPro" id="IPR038765">
    <property type="entry name" value="Papain-like_cys_pep_sf"/>
</dbReference>
<keyword evidence="5" id="KW-0732">Signal</keyword>
<keyword evidence="8" id="KW-0106">Calcium</keyword>
<proteinExistence type="inferred from homology"/>
<feature type="region of interest" description="Disordered" evidence="9">
    <location>
        <begin position="410"/>
        <end position="444"/>
    </location>
</feature>
<dbReference type="Gene3D" id="3.90.1720.10">
    <property type="entry name" value="endopeptidase domain like (from Nostoc punctiforme)"/>
    <property type="match status" value="1"/>
</dbReference>
<dbReference type="Gene3D" id="1.10.530.10">
    <property type="match status" value="1"/>
</dbReference>
<dbReference type="SUPFAM" id="SSF103647">
    <property type="entry name" value="TSP type-3 repeat"/>
    <property type="match status" value="1"/>
</dbReference>
<dbReference type="PROSITE" id="PS51935">
    <property type="entry name" value="NLPC_P60"/>
    <property type="match status" value="1"/>
</dbReference>
<dbReference type="InterPro" id="IPR059100">
    <property type="entry name" value="TSP3_bac"/>
</dbReference>
<dbReference type="PANTHER" id="PTHR47359:SF3">
    <property type="entry name" value="NLP_P60 DOMAIN-CONTAINING PROTEIN-RELATED"/>
    <property type="match status" value="1"/>
</dbReference>
<dbReference type="Pfam" id="PF00877">
    <property type="entry name" value="NLPC_P60"/>
    <property type="match status" value="1"/>
</dbReference>
<evidence type="ECO:0000256" key="4">
    <source>
        <dbReference type="ARBA" id="ARBA00022670"/>
    </source>
</evidence>
<dbReference type="EMBL" id="JBIAZU010000001">
    <property type="protein sequence ID" value="MFF5287943.1"/>
    <property type="molecule type" value="Genomic_DNA"/>
</dbReference>
<dbReference type="SUPFAM" id="SSF54001">
    <property type="entry name" value="Cysteine proteinases"/>
    <property type="match status" value="1"/>
</dbReference>
<feature type="compositionally biased region" description="Basic and acidic residues" evidence="9">
    <location>
        <begin position="415"/>
        <end position="425"/>
    </location>
</feature>
<evidence type="ECO:0000256" key="3">
    <source>
        <dbReference type="ARBA" id="ARBA00022525"/>
    </source>
</evidence>
<evidence type="ECO:0000256" key="6">
    <source>
        <dbReference type="ARBA" id="ARBA00022801"/>
    </source>
</evidence>
<organism evidence="11 12">
    <name type="scientific">Paractinoplanes globisporus</name>
    <dbReference type="NCBI Taxonomy" id="113565"/>
    <lineage>
        <taxon>Bacteria</taxon>
        <taxon>Bacillati</taxon>
        <taxon>Actinomycetota</taxon>
        <taxon>Actinomycetes</taxon>
        <taxon>Micromonosporales</taxon>
        <taxon>Micromonosporaceae</taxon>
        <taxon>Paractinoplanes</taxon>
    </lineage>
</organism>
<feature type="region of interest" description="Disordered" evidence="9">
    <location>
        <begin position="465"/>
        <end position="539"/>
    </location>
</feature>
<feature type="region of interest" description="Disordered" evidence="9">
    <location>
        <begin position="333"/>
        <end position="359"/>
    </location>
</feature>
<evidence type="ECO:0000259" key="10">
    <source>
        <dbReference type="PROSITE" id="PS51935"/>
    </source>
</evidence>
<evidence type="ECO:0000256" key="8">
    <source>
        <dbReference type="ARBA" id="ARBA00022837"/>
    </source>
</evidence>
<keyword evidence="3" id="KW-0964">Secreted</keyword>
<comment type="subcellular location">
    <subcellularLocation>
        <location evidence="1">Secreted</location>
    </subcellularLocation>
</comment>
<dbReference type="Proteomes" id="UP001602245">
    <property type="component" value="Unassembled WGS sequence"/>
</dbReference>
<name>A0ABW6W461_9ACTN</name>
<keyword evidence="12" id="KW-1185">Reference proteome</keyword>
<feature type="domain" description="NlpC/P60" evidence="10">
    <location>
        <begin position="170"/>
        <end position="312"/>
    </location>
</feature>
<dbReference type="Gene3D" id="4.10.1080.10">
    <property type="entry name" value="TSP type-3 repeat"/>
    <property type="match status" value="1"/>
</dbReference>
<keyword evidence="4" id="KW-0645">Protease</keyword>
<dbReference type="InterPro" id="IPR028974">
    <property type="entry name" value="TSP_type-3_rpt"/>
</dbReference>
<comment type="similarity">
    <text evidence="2">Belongs to the peptidase C40 family.</text>
</comment>
<reference evidence="11 12" key="1">
    <citation type="submission" date="2024-10" db="EMBL/GenBank/DDBJ databases">
        <title>The Natural Products Discovery Center: Release of the First 8490 Sequenced Strains for Exploring Actinobacteria Biosynthetic Diversity.</title>
        <authorList>
            <person name="Kalkreuter E."/>
            <person name="Kautsar S.A."/>
            <person name="Yang D."/>
            <person name="Bader C.D."/>
            <person name="Teijaro C.N."/>
            <person name="Fluegel L."/>
            <person name="Davis C.M."/>
            <person name="Simpson J.R."/>
            <person name="Lauterbach L."/>
            <person name="Steele A.D."/>
            <person name="Gui C."/>
            <person name="Meng S."/>
            <person name="Li G."/>
            <person name="Viehrig K."/>
            <person name="Ye F."/>
            <person name="Su P."/>
            <person name="Kiefer A.F."/>
            <person name="Nichols A."/>
            <person name="Cepeda A.J."/>
            <person name="Yan W."/>
            <person name="Fan B."/>
            <person name="Jiang Y."/>
            <person name="Adhikari A."/>
            <person name="Zheng C.-J."/>
            <person name="Schuster L."/>
            <person name="Cowan T.M."/>
            <person name="Smanski M.J."/>
            <person name="Chevrette M.G."/>
            <person name="De Carvalho L.P.S."/>
            <person name="Shen B."/>
        </authorList>
    </citation>
    <scope>NUCLEOTIDE SEQUENCE [LARGE SCALE GENOMIC DNA]</scope>
    <source>
        <strain evidence="11 12">NPDC000087</strain>
    </source>
</reference>
<evidence type="ECO:0000313" key="12">
    <source>
        <dbReference type="Proteomes" id="UP001602245"/>
    </source>
</evidence>
<dbReference type="InterPro" id="IPR023346">
    <property type="entry name" value="Lysozyme-like_dom_sf"/>
</dbReference>
<protein>
    <submittedName>
        <fullName evidence="11">Transglycosylase SLT domain-containing protein</fullName>
    </submittedName>
</protein>
<evidence type="ECO:0000256" key="9">
    <source>
        <dbReference type="SAM" id="MobiDB-lite"/>
    </source>
</evidence>
<sequence>MPRYSAEQIYGFARRAGFSPDESATMTAIALAESGGNSKAHNPVGEDSRGLWQINGKAHPDFLTKYNLYDPLDNAKAAFEISHRGEDISPWTTTHGGLSSRYVRFKEDAQAAAIAYGDGPGRGMFNGTRGYGDHEPAHDGFDPPGAAIHDVAGTPVAEAFAGPAAQPGNNAALDTFLRVAKAQIGDRYVFGAKEDLHNPNPSVFDCSDFTEWSAFQAGTKIPRTATEQYLFFKKQGMLIDPAKAKDTPGALLFHFDREPRAGDGRTPGAHVAISLGNGRVVEAANPRAGVRESNAGNRFEFAAVIPGISDGTATPIANPVMQPLSTLVPQTALPETPIAPAPPPPDLGGPDSDHDGLSDALERRYGLDPLRADTDGDNLTDAQEMVTYGTDARKADTDGDSLNDAFELAQGLDPRSPDSDSDGHMDGSLTPISQTDSDQDGLDDNLEKVLGLNAQLADTDADGFSDALEYHSGSNPLDPNDNPLLHHPGGATTAGQQPLGTSALDQQPLGTSALGQQPLGTGVADQIPGGQLTDVTDLH</sequence>
<evidence type="ECO:0000256" key="7">
    <source>
        <dbReference type="ARBA" id="ARBA00022807"/>
    </source>
</evidence>